<proteinExistence type="predicted"/>
<sequence length="354" mass="40358">MSPPFAKWGGMTVHQNTFNPFEFTALRYKGTVIKHVLPKIIFFVIYTAILVAAHELIDEINLFIPNSLVLILNSSISLLLVFRTNTAYDRYWEGRKIWGNMTTAIRNLVRLLLVNIPGDTDELKLQKMSVIDLLIAYPIATKHYLRQEYGPDYDDLREKLRYIPEYSTPSALNSTGTRARPSMDLDRGTNLPLDIKMYISSFIKHQQNKGRLNIPVGTQLLGNLNVLISCLNGFERILQTPIPLAYSIHLSQIVWAYCLFLPFQILGSYSTNSPGYHWISIPVMAVIVFTFFGVINIGEEIENPFGYDYNDLPLDDFCQVIEEEIRSLTSFSPPSIKSWELSNDQVKLSYTGAT</sequence>
<reference evidence="1" key="1">
    <citation type="submission" date="2022-04" db="EMBL/GenBank/DDBJ databases">
        <title>Genome of the entomopathogenic fungus Entomophthora muscae.</title>
        <authorList>
            <person name="Elya C."/>
            <person name="Lovett B.R."/>
            <person name="Lee E."/>
            <person name="Macias A.M."/>
            <person name="Hajek A.E."/>
            <person name="De Bivort B.L."/>
            <person name="Kasson M.T."/>
            <person name="De Fine Licht H.H."/>
            <person name="Stajich J.E."/>
        </authorList>
    </citation>
    <scope>NUCLEOTIDE SEQUENCE</scope>
    <source>
        <strain evidence="1">Berkeley</strain>
    </source>
</reference>
<evidence type="ECO:0000313" key="1">
    <source>
        <dbReference type="EMBL" id="KAJ9054574.1"/>
    </source>
</evidence>
<comment type="caution">
    <text evidence="1">The sequence shown here is derived from an EMBL/GenBank/DDBJ whole genome shotgun (WGS) entry which is preliminary data.</text>
</comment>
<accession>A0ACC2RWY5</accession>
<name>A0ACC2RWY5_9FUNG</name>
<dbReference type="Proteomes" id="UP001165960">
    <property type="component" value="Unassembled WGS sequence"/>
</dbReference>
<evidence type="ECO:0000313" key="2">
    <source>
        <dbReference type="Proteomes" id="UP001165960"/>
    </source>
</evidence>
<gene>
    <name evidence="1" type="ORF">DSO57_1012854</name>
</gene>
<keyword evidence="2" id="KW-1185">Reference proteome</keyword>
<dbReference type="EMBL" id="QTSX02006436">
    <property type="protein sequence ID" value="KAJ9054574.1"/>
    <property type="molecule type" value="Genomic_DNA"/>
</dbReference>
<protein>
    <submittedName>
        <fullName evidence="1">Uncharacterized protein</fullName>
    </submittedName>
</protein>
<organism evidence="1 2">
    <name type="scientific">Entomophthora muscae</name>
    <dbReference type="NCBI Taxonomy" id="34485"/>
    <lineage>
        <taxon>Eukaryota</taxon>
        <taxon>Fungi</taxon>
        <taxon>Fungi incertae sedis</taxon>
        <taxon>Zoopagomycota</taxon>
        <taxon>Entomophthoromycotina</taxon>
        <taxon>Entomophthoromycetes</taxon>
        <taxon>Entomophthorales</taxon>
        <taxon>Entomophthoraceae</taxon>
        <taxon>Entomophthora</taxon>
    </lineage>
</organism>